<proteinExistence type="predicted"/>
<gene>
    <name evidence="2" type="ORF">GTP91_28020</name>
</gene>
<protein>
    <submittedName>
        <fullName evidence="2">Uncharacterized protein</fullName>
    </submittedName>
</protein>
<dbReference type="AlphaFoldDB" id="A0A845GDI9"/>
<evidence type="ECO:0000256" key="1">
    <source>
        <dbReference type="SAM" id="MobiDB-lite"/>
    </source>
</evidence>
<dbReference type="EMBL" id="WWCW01000157">
    <property type="protein sequence ID" value="MYM91008.1"/>
    <property type="molecule type" value="Genomic_DNA"/>
</dbReference>
<comment type="caution">
    <text evidence="2">The sequence shown here is derived from an EMBL/GenBank/DDBJ whole genome shotgun (WGS) entry which is preliminary data.</text>
</comment>
<reference evidence="2 3" key="1">
    <citation type="submission" date="2020-01" db="EMBL/GenBank/DDBJ databases">
        <title>Novel species isolated from a subtropical stream in China.</title>
        <authorList>
            <person name="Lu H."/>
        </authorList>
    </citation>
    <scope>NUCLEOTIDE SEQUENCE [LARGE SCALE GENOMIC DNA]</scope>
    <source>
        <strain evidence="2 3">FT82W</strain>
    </source>
</reference>
<dbReference type="NCBIfam" id="NF047450">
    <property type="entry name" value="post-PEP-CTERM_1"/>
    <property type="match status" value="1"/>
</dbReference>
<name>A0A845GDI9_9BURK</name>
<dbReference type="Proteomes" id="UP000470302">
    <property type="component" value="Unassembled WGS sequence"/>
</dbReference>
<feature type="region of interest" description="Disordered" evidence="1">
    <location>
        <begin position="1"/>
        <end position="33"/>
    </location>
</feature>
<evidence type="ECO:0000313" key="2">
    <source>
        <dbReference type="EMBL" id="MYM91008.1"/>
    </source>
</evidence>
<feature type="non-terminal residue" evidence="2">
    <location>
        <position position="1"/>
    </location>
</feature>
<organism evidence="2 3">
    <name type="scientific">Duganella vulcania</name>
    <dbReference type="NCBI Taxonomy" id="2692166"/>
    <lineage>
        <taxon>Bacteria</taxon>
        <taxon>Pseudomonadati</taxon>
        <taxon>Pseudomonadota</taxon>
        <taxon>Betaproteobacteria</taxon>
        <taxon>Burkholderiales</taxon>
        <taxon>Oxalobacteraceae</taxon>
        <taxon>Telluria group</taxon>
        <taxon>Duganella</taxon>
    </lineage>
</organism>
<dbReference type="RefSeq" id="WP_373925065.1">
    <property type="nucleotide sequence ID" value="NZ_WWCW01000157.1"/>
</dbReference>
<sequence length="82" mass="8119">AAAVPAAASVQSSGRQAASARVSPLTTARGGVGRKLDDSTVSYAVVHKDASGQLVETCVPGEEVASHLAHGPSLPAAKGEQQ</sequence>
<evidence type="ECO:0000313" key="3">
    <source>
        <dbReference type="Proteomes" id="UP000470302"/>
    </source>
</evidence>
<accession>A0A845GDI9</accession>